<evidence type="ECO:0000256" key="6">
    <source>
        <dbReference type="SAM" id="Phobius"/>
    </source>
</evidence>
<dbReference type="Pfam" id="PF04138">
    <property type="entry name" value="GtrA_DPMS_TM"/>
    <property type="match status" value="1"/>
</dbReference>
<keyword evidence="3 6" id="KW-0812">Transmembrane</keyword>
<name>A0A532UXP9_UNCL8</name>
<feature type="transmembrane region" description="Helical" evidence="6">
    <location>
        <begin position="21"/>
        <end position="42"/>
    </location>
</feature>
<evidence type="ECO:0000259" key="7">
    <source>
        <dbReference type="Pfam" id="PF04138"/>
    </source>
</evidence>
<reference evidence="8 9" key="1">
    <citation type="submission" date="2017-06" db="EMBL/GenBank/DDBJ databases">
        <title>Novel microbial phyla capable of carbon fixation and sulfur reduction in deep-sea sediments.</title>
        <authorList>
            <person name="Huang J."/>
            <person name="Baker B."/>
            <person name="Wang Y."/>
        </authorList>
    </citation>
    <scope>NUCLEOTIDE SEQUENCE [LARGE SCALE GENOMIC DNA]</scope>
    <source>
        <strain evidence="8">B3_LCP</strain>
    </source>
</reference>
<dbReference type="PANTHER" id="PTHR38459:SF1">
    <property type="entry name" value="PROPHAGE BACTOPRENOL-LINKED GLUCOSE TRANSLOCASE HOMOLOG"/>
    <property type="match status" value="1"/>
</dbReference>
<organism evidence="8 9">
    <name type="scientific">candidate division LCP-89 bacterium B3_LCP</name>
    <dbReference type="NCBI Taxonomy" id="2012998"/>
    <lineage>
        <taxon>Bacteria</taxon>
        <taxon>Pseudomonadati</taxon>
        <taxon>Bacteria division LCP-89</taxon>
    </lineage>
</organism>
<evidence type="ECO:0000313" key="9">
    <source>
        <dbReference type="Proteomes" id="UP000319619"/>
    </source>
</evidence>
<sequence>MTTIIEKPDEQSFLSGHANRFFRFGIVGLIGVLVNLGFYTLLHDVVGIYDIIAGAIAIELSILNNFILNDRWTFRDRSTGGRKQWFKRFLAFHLSSGLVAMLAQLLMLFVLTRFMGFWDKLAYAIGIGFGALANYLICNLWIFKASNK</sequence>
<keyword evidence="5 6" id="KW-0472">Membrane</keyword>
<dbReference type="GO" id="GO:0005886">
    <property type="term" value="C:plasma membrane"/>
    <property type="evidence" value="ECO:0007669"/>
    <property type="project" value="TreeGrafter"/>
</dbReference>
<comment type="caution">
    <text evidence="8">The sequence shown here is derived from an EMBL/GenBank/DDBJ whole genome shotgun (WGS) entry which is preliminary data.</text>
</comment>
<evidence type="ECO:0000256" key="3">
    <source>
        <dbReference type="ARBA" id="ARBA00022692"/>
    </source>
</evidence>
<feature type="transmembrane region" description="Helical" evidence="6">
    <location>
        <begin position="89"/>
        <end position="115"/>
    </location>
</feature>
<dbReference type="AlphaFoldDB" id="A0A532UXP9"/>
<dbReference type="Proteomes" id="UP000319619">
    <property type="component" value="Unassembled WGS sequence"/>
</dbReference>
<keyword evidence="4 6" id="KW-1133">Transmembrane helix</keyword>
<feature type="transmembrane region" description="Helical" evidence="6">
    <location>
        <begin position="48"/>
        <end position="68"/>
    </location>
</feature>
<accession>A0A532UXP9</accession>
<dbReference type="PANTHER" id="PTHR38459">
    <property type="entry name" value="PROPHAGE BACTOPRENOL-LINKED GLUCOSE TRANSLOCASE HOMOLOG"/>
    <property type="match status" value="1"/>
</dbReference>
<dbReference type="GO" id="GO:0000271">
    <property type="term" value="P:polysaccharide biosynthetic process"/>
    <property type="evidence" value="ECO:0007669"/>
    <property type="project" value="InterPro"/>
</dbReference>
<evidence type="ECO:0000256" key="5">
    <source>
        <dbReference type="ARBA" id="ARBA00023136"/>
    </source>
</evidence>
<feature type="transmembrane region" description="Helical" evidence="6">
    <location>
        <begin position="121"/>
        <end position="143"/>
    </location>
</feature>
<comment type="subcellular location">
    <subcellularLocation>
        <location evidence="1">Membrane</location>
        <topology evidence="1">Multi-pass membrane protein</topology>
    </subcellularLocation>
</comment>
<feature type="domain" description="GtrA/DPMS transmembrane" evidence="7">
    <location>
        <begin position="23"/>
        <end position="143"/>
    </location>
</feature>
<dbReference type="InterPro" id="IPR051401">
    <property type="entry name" value="GtrA_CellWall_Glycosyl"/>
</dbReference>
<comment type="similarity">
    <text evidence="2">Belongs to the GtrA family.</text>
</comment>
<dbReference type="InterPro" id="IPR007267">
    <property type="entry name" value="GtrA_DPMS_TM"/>
</dbReference>
<dbReference type="EMBL" id="NJBN01000007">
    <property type="protein sequence ID" value="TKJ39714.1"/>
    <property type="molecule type" value="Genomic_DNA"/>
</dbReference>
<protein>
    <recommendedName>
        <fullName evidence="7">GtrA/DPMS transmembrane domain-containing protein</fullName>
    </recommendedName>
</protein>
<evidence type="ECO:0000313" key="8">
    <source>
        <dbReference type="EMBL" id="TKJ39714.1"/>
    </source>
</evidence>
<evidence type="ECO:0000256" key="1">
    <source>
        <dbReference type="ARBA" id="ARBA00004141"/>
    </source>
</evidence>
<evidence type="ECO:0000256" key="2">
    <source>
        <dbReference type="ARBA" id="ARBA00009399"/>
    </source>
</evidence>
<proteinExistence type="inferred from homology"/>
<evidence type="ECO:0000256" key="4">
    <source>
        <dbReference type="ARBA" id="ARBA00022989"/>
    </source>
</evidence>
<gene>
    <name evidence="8" type="ORF">CEE37_10570</name>
</gene>